<keyword evidence="2" id="KW-0540">Nuclease</keyword>
<evidence type="ECO:0000256" key="8">
    <source>
        <dbReference type="SAM" id="SignalP"/>
    </source>
</evidence>
<evidence type="ECO:0000256" key="3">
    <source>
        <dbReference type="ARBA" id="ARBA00022759"/>
    </source>
</evidence>
<comment type="similarity">
    <text evidence="1 7">Belongs to the RNase T2 family.</text>
</comment>
<dbReference type="PANTHER" id="PTHR11240">
    <property type="entry name" value="RIBONUCLEASE T2"/>
    <property type="match status" value="1"/>
</dbReference>
<evidence type="ECO:0000256" key="1">
    <source>
        <dbReference type="ARBA" id="ARBA00007469"/>
    </source>
</evidence>
<dbReference type="CDD" id="cd01061">
    <property type="entry name" value="RNase_T2_euk"/>
    <property type="match status" value="1"/>
</dbReference>
<keyword evidence="8" id="KW-0732">Signal</keyword>
<feature type="chain" id="PRO_5046301278" evidence="8">
    <location>
        <begin position="16"/>
        <end position="234"/>
    </location>
</feature>
<comment type="caution">
    <text evidence="9">The sequence shown here is derived from an EMBL/GenBank/DDBJ whole genome shotgun (WGS) entry which is preliminary data.</text>
</comment>
<keyword evidence="3" id="KW-0255">Endonuclease</keyword>
<protein>
    <submittedName>
        <fullName evidence="9">Uncharacterized protein</fullName>
    </submittedName>
</protein>
<evidence type="ECO:0000256" key="6">
    <source>
        <dbReference type="ARBA" id="ARBA00023239"/>
    </source>
</evidence>
<dbReference type="PANTHER" id="PTHR11240:SF75">
    <property type="entry name" value="RIBONUCLEASE 3"/>
    <property type="match status" value="1"/>
</dbReference>
<organism evidence="9 10">
    <name type="scientific">Penstemon davidsonii</name>
    <dbReference type="NCBI Taxonomy" id="160366"/>
    <lineage>
        <taxon>Eukaryota</taxon>
        <taxon>Viridiplantae</taxon>
        <taxon>Streptophyta</taxon>
        <taxon>Embryophyta</taxon>
        <taxon>Tracheophyta</taxon>
        <taxon>Spermatophyta</taxon>
        <taxon>Magnoliopsida</taxon>
        <taxon>eudicotyledons</taxon>
        <taxon>Gunneridae</taxon>
        <taxon>Pentapetalae</taxon>
        <taxon>asterids</taxon>
        <taxon>lamiids</taxon>
        <taxon>Lamiales</taxon>
        <taxon>Plantaginaceae</taxon>
        <taxon>Cheloneae</taxon>
        <taxon>Penstemon</taxon>
    </lineage>
</organism>
<dbReference type="EMBL" id="JAYDYQ010001087">
    <property type="protein sequence ID" value="KAK4491810.1"/>
    <property type="molecule type" value="Genomic_DNA"/>
</dbReference>
<dbReference type="InterPro" id="IPR033697">
    <property type="entry name" value="Ribonuclease_T2_eukaryotic"/>
</dbReference>
<evidence type="ECO:0000313" key="10">
    <source>
        <dbReference type="Proteomes" id="UP001291926"/>
    </source>
</evidence>
<dbReference type="SUPFAM" id="SSF55895">
    <property type="entry name" value="Ribonuclease Rh-like"/>
    <property type="match status" value="1"/>
</dbReference>
<gene>
    <name evidence="9" type="ORF">RD792_002586</name>
</gene>
<dbReference type="Pfam" id="PF00445">
    <property type="entry name" value="Ribonuclease_T2"/>
    <property type="match status" value="1"/>
</dbReference>
<evidence type="ECO:0000256" key="5">
    <source>
        <dbReference type="ARBA" id="ARBA00023157"/>
    </source>
</evidence>
<evidence type="ECO:0000313" key="9">
    <source>
        <dbReference type="EMBL" id="KAK4491810.1"/>
    </source>
</evidence>
<evidence type="ECO:0000256" key="2">
    <source>
        <dbReference type="ARBA" id="ARBA00022722"/>
    </source>
</evidence>
<dbReference type="Proteomes" id="UP001291926">
    <property type="component" value="Unassembled WGS sequence"/>
</dbReference>
<reference evidence="9 10" key="1">
    <citation type="journal article" date="2023" name="bioRxiv">
        <title>Genome report: Whole genome sequence and annotation of Penstemon davidsonii.</title>
        <authorList>
            <person name="Ostevik K.L."/>
            <person name="Alabady M."/>
            <person name="Zhang M."/>
            <person name="Rausher M.D."/>
        </authorList>
    </citation>
    <scope>NUCLEOTIDE SEQUENCE [LARGE SCALE GENOMIC DNA]</scope>
    <source>
        <strain evidence="9">DNT005</strain>
        <tissue evidence="9">Whole leaf</tissue>
    </source>
</reference>
<dbReference type="InterPro" id="IPR001568">
    <property type="entry name" value="RNase_T2-like"/>
</dbReference>
<evidence type="ECO:0000256" key="4">
    <source>
        <dbReference type="ARBA" id="ARBA00022801"/>
    </source>
</evidence>
<sequence length="234" mass="25880">MNRVFLLFILSTAFGISQIQVSLGAGASIDFFYLLLQWPGSQCNTKQGCCFPVLPKKPNADFIIASLQPFYYNGTFPKNCDSTNRFDLSKVMDLKKSLTENWPSLTCPRSGSKKLWADEWRKYGTCSKPALTEHEYFEAALNIKKKVNLLNVLSNKAIKPDSKSYYRVGDILDAIRNTGLNVAGIYCNVDKKGKSQLDQAILCTDPKVSAIVECPGIPMTGICGGDTAIKFPPL</sequence>
<proteinExistence type="inferred from homology"/>
<evidence type="ECO:0000256" key="7">
    <source>
        <dbReference type="RuleBase" id="RU004328"/>
    </source>
</evidence>
<name>A0ABR0DRI4_9LAMI</name>
<keyword evidence="10" id="KW-1185">Reference proteome</keyword>
<keyword evidence="4" id="KW-0378">Hydrolase</keyword>
<keyword evidence="6" id="KW-0456">Lyase</keyword>
<dbReference type="InterPro" id="IPR036430">
    <property type="entry name" value="RNase_T2-like_sf"/>
</dbReference>
<accession>A0ABR0DRI4</accession>
<feature type="signal peptide" evidence="8">
    <location>
        <begin position="1"/>
        <end position="15"/>
    </location>
</feature>
<keyword evidence="5" id="KW-1015">Disulfide bond</keyword>
<dbReference type="Gene3D" id="3.90.730.10">
    <property type="entry name" value="Ribonuclease T2-like"/>
    <property type="match status" value="1"/>
</dbReference>